<dbReference type="PANTHER" id="PTHR37306:SF1">
    <property type="entry name" value="COLICIN V PRODUCTION PROTEIN"/>
    <property type="match status" value="1"/>
</dbReference>
<gene>
    <name evidence="6" type="ORF">BU085_06185</name>
</gene>
<feature type="transmembrane region" description="Helical" evidence="5">
    <location>
        <begin position="118"/>
        <end position="141"/>
    </location>
</feature>
<accession>A0A2T4Q0N2</accession>
<dbReference type="STRING" id="1194526.A284_08160"/>
<proteinExistence type="predicted"/>
<dbReference type="Proteomes" id="UP000240717">
    <property type="component" value="Unassembled WGS sequence"/>
</dbReference>
<evidence type="ECO:0000256" key="4">
    <source>
        <dbReference type="ARBA" id="ARBA00023136"/>
    </source>
</evidence>
<dbReference type="GO" id="GO:0016020">
    <property type="term" value="C:membrane"/>
    <property type="evidence" value="ECO:0007669"/>
    <property type="project" value="UniProtKB-SubCell"/>
</dbReference>
<comment type="subcellular location">
    <subcellularLocation>
        <location evidence="1">Membrane</location>
        <topology evidence="1">Multi-pass membrane protein</topology>
    </subcellularLocation>
</comment>
<reference evidence="6 7" key="1">
    <citation type="journal article" date="2016" name="Front. Microbiol.">
        <title>Comprehensive Phylogenetic Analysis of Bovine Non-aureus Staphylococci Species Based on Whole-Genome Sequencing.</title>
        <authorList>
            <person name="Naushad S."/>
            <person name="Barkema H.W."/>
            <person name="Luby C."/>
            <person name="Condas L.A."/>
            <person name="Nobrega D.B."/>
            <person name="Carson D.A."/>
            <person name="De Buck J."/>
        </authorList>
    </citation>
    <scope>NUCLEOTIDE SEQUENCE [LARGE SCALE GENOMIC DNA]</scope>
    <source>
        <strain evidence="6 7">SNUC 2993</strain>
    </source>
</reference>
<organism evidence="6 7">
    <name type="scientific">Staphylococcus warneri</name>
    <dbReference type="NCBI Taxonomy" id="1292"/>
    <lineage>
        <taxon>Bacteria</taxon>
        <taxon>Bacillati</taxon>
        <taxon>Bacillota</taxon>
        <taxon>Bacilli</taxon>
        <taxon>Bacillales</taxon>
        <taxon>Staphylococcaceae</taxon>
        <taxon>Staphylococcus</taxon>
    </lineage>
</organism>
<keyword evidence="3 5" id="KW-1133">Transmembrane helix</keyword>
<evidence type="ECO:0000256" key="3">
    <source>
        <dbReference type="ARBA" id="ARBA00022989"/>
    </source>
</evidence>
<dbReference type="PANTHER" id="PTHR37306">
    <property type="entry name" value="COLICIN V PRODUCTION PROTEIN"/>
    <property type="match status" value="1"/>
</dbReference>
<comment type="caution">
    <text evidence="6">The sequence shown here is derived from an EMBL/GenBank/DDBJ whole genome shotgun (WGS) entry which is preliminary data.</text>
</comment>
<evidence type="ECO:0000256" key="2">
    <source>
        <dbReference type="ARBA" id="ARBA00022692"/>
    </source>
</evidence>
<evidence type="ECO:0000313" key="7">
    <source>
        <dbReference type="Proteomes" id="UP000240717"/>
    </source>
</evidence>
<protein>
    <submittedName>
        <fullName evidence="6">Colicin V production protein CvpA</fullName>
    </submittedName>
</protein>
<evidence type="ECO:0000256" key="1">
    <source>
        <dbReference type="ARBA" id="ARBA00004141"/>
    </source>
</evidence>
<name>A0A2T4Q0N2_STAWA</name>
<keyword evidence="2 5" id="KW-0812">Transmembrane</keyword>
<dbReference type="EMBL" id="PZEV01000016">
    <property type="protein sequence ID" value="PTI51171.1"/>
    <property type="molecule type" value="Genomic_DNA"/>
</dbReference>
<dbReference type="RefSeq" id="WP_107532519.1">
    <property type="nucleotide sequence ID" value="NZ_PZEV01000016.1"/>
</dbReference>
<evidence type="ECO:0000256" key="5">
    <source>
        <dbReference type="SAM" id="Phobius"/>
    </source>
</evidence>
<sequence>MLLDIVVLIILCYVSIVGFRRGLWLSSIHVICTLASLCIAQQFYREIAQRLIVFLPFPKTVAFDTQYAIHFNHLQYRFESIIAFIVIAISCKLILYLIIVTFDNIVAYQPLNIISRTLGIVLSLFIGVIIIQILTYIIALYPNTMLQSQLGHSLLAKQILLHTPYVSQMILNL</sequence>
<feature type="transmembrane region" description="Helical" evidence="5">
    <location>
        <begin position="81"/>
        <end position="106"/>
    </location>
</feature>
<dbReference type="GO" id="GO:0009403">
    <property type="term" value="P:toxin biosynthetic process"/>
    <property type="evidence" value="ECO:0007669"/>
    <property type="project" value="InterPro"/>
</dbReference>
<evidence type="ECO:0000313" key="6">
    <source>
        <dbReference type="EMBL" id="PTI51171.1"/>
    </source>
</evidence>
<dbReference type="Pfam" id="PF02674">
    <property type="entry name" value="Colicin_V"/>
    <property type="match status" value="1"/>
</dbReference>
<dbReference type="InterPro" id="IPR003825">
    <property type="entry name" value="Colicin-V_CvpA"/>
</dbReference>
<keyword evidence="4 5" id="KW-0472">Membrane</keyword>
<feature type="transmembrane region" description="Helical" evidence="5">
    <location>
        <begin position="6"/>
        <end position="39"/>
    </location>
</feature>
<dbReference type="AlphaFoldDB" id="A0A2T4Q0N2"/>